<protein>
    <submittedName>
        <fullName evidence="2">Uncharacterized protein</fullName>
    </submittedName>
</protein>
<accession>A0A1N6JAG9</accession>
<dbReference type="GeneID" id="97278176"/>
<evidence type="ECO:0000313" key="1">
    <source>
        <dbReference type="EMBL" id="SEO19527.1"/>
    </source>
</evidence>
<name>A0A1N6JAG9_9GAMM</name>
<accession>A0A1H8MQA9</accession>
<reference evidence="2 3" key="2">
    <citation type="submission" date="2016-11" db="EMBL/GenBank/DDBJ databases">
        <authorList>
            <person name="Jaros S."/>
            <person name="Januszkiewicz K."/>
            <person name="Wedrychowicz H."/>
        </authorList>
    </citation>
    <scope>NUCLEOTIDE SEQUENCE [LARGE SCALE GENOMIC DNA]</scope>
    <source>
        <strain evidence="2 3">ACAM 239</strain>
    </source>
</reference>
<evidence type="ECO:0000313" key="4">
    <source>
        <dbReference type="Proteomes" id="UP000199493"/>
    </source>
</evidence>
<dbReference type="STRING" id="77097.SAMN04490369_105311"/>
<dbReference type="EMBL" id="FODB01000053">
    <property type="protein sequence ID" value="SEO19527.1"/>
    <property type="molecule type" value="Genomic_DNA"/>
</dbReference>
<proteinExistence type="predicted"/>
<dbReference type="AlphaFoldDB" id="A0A1N6JAG9"/>
<evidence type="ECO:0000313" key="3">
    <source>
        <dbReference type="Proteomes" id="UP000185024"/>
    </source>
</evidence>
<organism evidence="2 3">
    <name type="scientific">Vreelandella aquamarina</name>
    <dbReference type="NCBI Taxonomy" id="77097"/>
    <lineage>
        <taxon>Bacteria</taxon>
        <taxon>Pseudomonadati</taxon>
        <taxon>Pseudomonadota</taxon>
        <taxon>Gammaproteobacteria</taxon>
        <taxon>Oceanospirillales</taxon>
        <taxon>Halomonadaceae</taxon>
        <taxon>Vreelandella</taxon>
    </lineage>
</organism>
<gene>
    <name evidence="1" type="ORF">SAMN04490369_105311</name>
    <name evidence="2" type="ORF">SAMN05878438_2983</name>
</gene>
<reference evidence="1 4" key="1">
    <citation type="submission" date="2016-10" db="EMBL/GenBank/DDBJ databases">
        <authorList>
            <person name="de Groot N.N."/>
        </authorList>
    </citation>
    <scope>NUCLEOTIDE SEQUENCE [LARGE SCALE GENOMIC DNA]</scope>
    <source>
        <strain evidence="1 4">558</strain>
    </source>
</reference>
<sequence>MCGLCGVFGGENHWSTHIEDPEQAHYERRRARAYRAELINRVLKPHRLVLEDFQASSFVIASATGKREMVQDLGGIWRQAELMTGRDIDPLDANFLASLN</sequence>
<dbReference type="Proteomes" id="UP000185024">
    <property type="component" value="Unassembled WGS sequence"/>
</dbReference>
<evidence type="ECO:0000313" key="2">
    <source>
        <dbReference type="EMBL" id="SIN73028.1"/>
    </source>
</evidence>
<dbReference type="RefSeq" id="WP_074211333.1">
    <property type="nucleotide sequence ID" value="NZ_BJOI01000076.1"/>
</dbReference>
<dbReference type="Proteomes" id="UP000199493">
    <property type="component" value="Unassembled WGS sequence"/>
</dbReference>
<dbReference type="EMBL" id="FSQX01000001">
    <property type="protein sequence ID" value="SIN73028.1"/>
    <property type="molecule type" value="Genomic_DNA"/>
</dbReference>